<evidence type="ECO:0000256" key="3">
    <source>
        <dbReference type="ARBA" id="ARBA00022553"/>
    </source>
</evidence>
<dbReference type="InterPro" id="IPR000700">
    <property type="entry name" value="PAS-assoc_C"/>
</dbReference>
<dbReference type="EMBL" id="SIXI01000002">
    <property type="protein sequence ID" value="TBO32429.1"/>
    <property type="molecule type" value="Genomic_DNA"/>
</dbReference>
<evidence type="ECO:0000256" key="2">
    <source>
        <dbReference type="ARBA" id="ARBA00012438"/>
    </source>
</evidence>
<dbReference type="PANTHER" id="PTHR43065:SF10">
    <property type="entry name" value="PEROXIDE STRESS-ACTIVATED HISTIDINE KINASE MAK3"/>
    <property type="match status" value="1"/>
</dbReference>
<dbReference type="SMART" id="SM00387">
    <property type="entry name" value="HATPase_c"/>
    <property type="match status" value="1"/>
</dbReference>
<name>A0A4Q9GZK8_9BURK</name>
<dbReference type="CDD" id="cd00130">
    <property type="entry name" value="PAS"/>
    <property type="match status" value="1"/>
</dbReference>
<dbReference type="PROSITE" id="PS50113">
    <property type="entry name" value="PAC"/>
    <property type="match status" value="1"/>
</dbReference>
<keyword evidence="9" id="KW-0812">Transmembrane</keyword>
<dbReference type="Gene3D" id="3.30.450.20">
    <property type="entry name" value="PAS domain"/>
    <property type="match status" value="1"/>
</dbReference>
<comment type="caution">
    <text evidence="13">The sequence shown here is derived from an EMBL/GenBank/DDBJ whole genome shotgun (WGS) entry which is preliminary data.</text>
</comment>
<keyword evidence="3" id="KW-0597">Phosphoprotein</keyword>
<protein>
    <recommendedName>
        <fullName evidence="2">histidine kinase</fullName>
        <ecNumber evidence="2">2.7.13.3</ecNumber>
    </recommendedName>
</protein>
<dbReference type="Proteomes" id="UP000292120">
    <property type="component" value="Unassembled WGS sequence"/>
</dbReference>
<evidence type="ECO:0000259" key="10">
    <source>
        <dbReference type="PROSITE" id="PS50109"/>
    </source>
</evidence>
<evidence type="ECO:0000256" key="4">
    <source>
        <dbReference type="ARBA" id="ARBA00022679"/>
    </source>
</evidence>
<dbReference type="InterPro" id="IPR003594">
    <property type="entry name" value="HATPase_dom"/>
</dbReference>
<evidence type="ECO:0000256" key="9">
    <source>
        <dbReference type="SAM" id="Phobius"/>
    </source>
</evidence>
<dbReference type="PRINTS" id="PR00344">
    <property type="entry name" value="BCTRLSENSOR"/>
</dbReference>
<keyword evidence="9" id="KW-0472">Membrane</keyword>
<dbReference type="InterPro" id="IPR004358">
    <property type="entry name" value="Sig_transdc_His_kin-like_C"/>
</dbReference>
<accession>A0A4Q9GZK8</accession>
<dbReference type="SUPFAM" id="SSF55785">
    <property type="entry name" value="PYP-like sensor domain (PAS domain)"/>
    <property type="match status" value="1"/>
</dbReference>
<reference evidence="13 14" key="1">
    <citation type="submission" date="2019-02" db="EMBL/GenBank/DDBJ databases">
        <title>Aquabacterium sp. strain KMB7.</title>
        <authorList>
            <person name="Chen W.-M."/>
        </authorList>
    </citation>
    <scope>NUCLEOTIDE SEQUENCE [LARGE SCALE GENOMIC DNA]</scope>
    <source>
        <strain evidence="13 14">KMB7</strain>
    </source>
</reference>
<comment type="catalytic activity">
    <reaction evidence="1">
        <text>ATP + protein L-histidine = ADP + protein N-phospho-L-histidine.</text>
        <dbReference type="EC" id="2.7.13.3"/>
    </reaction>
</comment>
<dbReference type="InterPro" id="IPR003661">
    <property type="entry name" value="HisK_dim/P_dom"/>
</dbReference>
<dbReference type="SUPFAM" id="SSF47384">
    <property type="entry name" value="Homodimeric domain of signal transducing histidine kinase"/>
    <property type="match status" value="1"/>
</dbReference>
<feature type="domain" description="PAC" evidence="12">
    <location>
        <begin position="358"/>
        <end position="410"/>
    </location>
</feature>
<proteinExistence type="predicted"/>
<dbReference type="EC" id="2.7.13.3" evidence="2"/>
<dbReference type="SMART" id="SM00091">
    <property type="entry name" value="PAS"/>
    <property type="match status" value="1"/>
</dbReference>
<keyword evidence="7" id="KW-0067">ATP-binding</keyword>
<dbReference type="InterPro" id="IPR005467">
    <property type="entry name" value="His_kinase_dom"/>
</dbReference>
<keyword evidence="6" id="KW-0418">Kinase</keyword>
<feature type="domain" description="Histidine kinase" evidence="10">
    <location>
        <begin position="430"/>
        <end position="646"/>
    </location>
</feature>
<dbReference type="Pfam" id="PF02518">
    <property type="entry name" value="HATPase_c"/>
    <property type="match status" value="1"/>
</dbReference>
<feature type="transmembrane region" description="Helical" evidence="9">
    <location>
        <begin position="35"/>
        <end position="55"/>
    </location>
</feature>
<dbReference type="InterPro" id="IPR036890">
    <property type="entry name" value="HATPase_C_sf"/>
</dbReference>
<dbReference type="GO" id="GO:0005524">
    <property type="term" value="F:ATP binding"/>
    <property type="evidence" value="ECO:0007669"/>
    <property type="project" value="UniProtKB-KW"/>
</dbReference>
<dbReference type="PROSITE" id="PS50109">
    <property type="entry name" value="HIS_KIN"/>
    <property type="match status" value="1"/>
</dbReference>
<keyword evidence="14" id="KW-1185">Reference proteome</keyword>
<dbReference type="InterPro" id="IPR001610">
    <property type="entry name" value="PAC"/>
</dbReference>
<dbReference type="CDD" id="cd00082">
    <property type="entry name" value="HisKA"/>
    <property type="match status" value="1"/>
</dbReference>
<dbReference type="OrthoDB" id="1931120at2"/>
<dbReference type="InterPro" id="IPR000014">
    <property type="entry name" value="PAS"/>
</dbReference>
<dbReference type="PROSITE" id="PS50112">
    <property type="entry name" value="PAS"/>
    <property type="match status" value="1"/>
</dbReference>
<dbReference type="GO" id="GO:0006355">
    <property type="term" value="P:regulation of DNA-templated transcription"/>
    <property type="evidence" value="ECO:0007669"/>
    <property type="project" value="InterPro"/>
</dbReference>
<evidence type="ECO:0000256" key="6">
    <source>
        <dbReference type="ARBA" id="ARBA00022777"/>
    </source>
</evidence>
<gene>
    <name evidence="13" type="ORF">EYS42_04300</name>
</gene>
<dbReference type="InterPro" id="IPR013767">
    <property type="entry name" value="PAS_fold"/>
</dbReference>
<dbReference type="SMART" id="SM00086">
    <property type="entry name" value="PAC"/>
    <property type="match status" value="1"/>
</dbReference>
<organism evidence="13 14">
    <name type="scientific">Aquabacterium lacunae</name>
    <dbReference type="NCBI Taxonomy" id="2528630"/>
    <lineage>
        <taxon>Bacteria</taxon>
        <taxon>Pseudomonadati</taxon>
        <taxon>Pseudomonadota</taxon>
        <taxon>Betaproteobacteria</taxon>
        <taxon>Burkholderiales</taxon>
        <taxon>Aquabacterium</taxon>
    </lineage>
</organism>
<keyword evidence="4" id="KW-0808">Transferase</keyword>
<keyword evidence="5" id="KW-0547">Nucleotide-binding</keyword>
<dbReference type="AlphaFoldDB" id="A0A4Q9GZK8"/>
<dbReference type="InterPro" id="IPR035965">
    <property type="entry name" value="PAS-like_dom_sf"/>
</dbReference>
<dbReference type="Gene3D" id="1.10.287.130">
    <property type="match status" value="1"/>
</dbReference>
<dbReference type="SMART" id="SM00388">
    <property type="entry name" value="HisKA"/>
    <property type="match status" value="1"/>
</dbReference>
<evidence type="ECO:0000313" key="14">
    <source>
        <dbReference type="Proteomes" id="UP000292120"/>
    </source>
</evidence>
<evidence type="ECO:0000256" key="1">
    <source>
        <dbReference type="ARBA" id="ARBA00000085"/>
    </source>
</evidence>
<evidence type="ECO:0000256" key="5">
    <source>
        <dbReference type="ARBA" id="ARBA00022741"/>
    </source>
</evidence>
<keyword evidence="8" id="KW-0902">Two-component regulatory system</keyword>
<keyword evidence="9" id="KW-1133">Transmembrane helix</keyword>
<dbReference type="RefSeq" id="WP_130966643.1">
    <property type="nucleotide sequence ID" value="NZ_SIXI01000002.1"/>
</dbReference>
<evidence type="ECO:0000259" key="12">
    <source>
        <dbReference type="PROSITE" id="PS50113"/>
    </source>
</evidence>
<evidence type="ECO:0000256" key="8">
    <source>
        <dbReference type="ARBA" id="ARBA00023012"/>
    </source>
</evidence>
<feature type="domain" description="PAS" evidence="11">
    <location>
        <begin position="282"/>
        <end position="327"/>
    </location>
</feature>
<evidence type="ECO:0000259" key="11">
    <source>
        <dbReference type="PROSITE" id="PS50112"/>
    </source>
</evidence>
<dbReference type="Gene3D" id="3.30.565.10">
    <property type="entry name" value="Histidine kinase-like ATPase, C-terminal domain"/>
    <property type="match status" value="1"/>
</dbReference>
<feature type="transmembrane region" description="Helical" evidence="9">
    <location>
        <begin position="247"/>
        <end position="266"/>
    </location>
</feature>
<dbReference type="Pfam" id="PF00989">
    <property type="entry name" value="PAS"/>
    <property type="match status" value="1"/>
</dbReference>
<evidence type="ECO:0000256" key="7">
    <source>
        <dbReference type="ARBA" id="ARBA00022840"/>
    </source>
</evidence>
<dbReference type="SUPFAM" id="SSF55874">
    <property type="entry name" value="ATPase domain of HSP90 chaperone/DNA topoisomerase II/histidine kinase"/>
    <property type="match status" value="1"/>
</dbReference>
<dbReference type="NCBIfam" id="TIGR00229">
    <property type="entry name" value="sensory_box"/>
    <property type="match status" value="1"/>
</dbReference>
<dbReference type="PANTHER" id="PTHR43065">
    <property type="entry name" value="SENSOR HISTIDINE KINASE"/>
    <property type="match status" value="1"/>
</dbReference>
<dbReference type="InterPro" id="IPR036097">
    <property type="entry name" value="HisK_dim/P_sf"/>
</dbReference>
<dbReference type="GO" id="GO:0000155">
    <property type="term" value="F:phosphorelay sensor kinase activity"/>
    <property type="evidence" value="ECO:0007669"/>
    <property type="project" value="InterPro"/>
</dbReference>
<sequence>MNKVPPSAPLLPQMALPPKPRTALLGMRWRHLATLWAWPFVLSLVFVLGVMAWLAKADLDEREARQAETISDVLSLEAQISGWLDGEARRLQVLADLVASGAVLPDTFDNQALVLDGMRRFWVSVTWVDARGRIAAQVPDDQLPPRSVYRDTDTGMAAHVSVDIEGGGSLVARYSTANLLRQSVPWWLASKYDIRLLDAQEDVVAATADGERQPDQIWYRKSLGGSMQGGWLELATRERLVPWWRSAPMALMAGFVPLLAVASWMLRQQMQGVARAEEAWRTEAAWRQAMEDSLAVGIRARDLDGRLIYVNRTMADMVGYTPEELEGVMPPMPYWPKDEIELAMKRHQRNMAGAAPRDGYESRWQHRDGRPVEVMVYEAPLVDAKGQQIGWMASVVNITERKRMEERERKQAEAMAHHARLTMLGEVASTLAHELNQPLSAITSYNAGVQNALQRQGFSDALVLNAIQRMGEQASHAGRIVKRIREFLTRREPQREPCNINEVVESAMGLLLREITRHGVAVSMQLDRQLPQIEADPVLIEQVAANLIRNACDAMATQKGPRRLQVQTQLAQGGQFVKVVVTDNGPGLQGQTIEALCAPFYSTKSDGMGMGLAICRSIVELHYGALDAHDAPGGGAVMSFSVPCRPRLDRSADDHARADLA</sequence>
<evidence type="ECO:0000313" key="13">
    <source>
        <dbReference type="EMBL" id="TBO32429.1"/>
    </source>
</evidence>